<feature type="compositionally biased region" description="Basic residues" evidence="1">
    <location>
        <begin position="348"/>
        <end position="364"/>
    </location>
</feature>
<keyword evidence="3" id="KW-1185">Reference proteome</keyword>
<feature type="region of interest" description="Disordered" evidence="1">
    <location>
        <begin position="273"/>
        <end position="304"/>
    </location>
</feature>
<feature type="region of interest" description="Disordered" evidence="1">
    <location>
        <begin position="348"/>
        <end position="426"/>
    </location>
</feature>
<name>A0A5B7GW70_PORTR</name>
<feature type="compositionally biased region" description="Basic and acidic residues" evidence="1">
    <location>
        <begin position="38"/>
        <end position="66"/>
    </location>
</feature>
<accession>A0A5B7GW70</accession>
<comment type="caution">
    <text evidence="2">The sequence shown here is derived from an EMBL/GenBank/DDBJ whole genome shotgun (WGS) entry which is preliminary data.</text>
</comment>
<feature type="compositionally biased region" description="Polar residues" evidence="1">
    <location>
        <begin position="82"/>
        <end position="95"/>
    </location>
</feature>
<dbReference type="OrthoDB" id="6776451at2759"/>
<evidence type="ECO:0000313" key="3">
    <source>
        <dbReference type="Proteomes" id="UP000324222"/>
    </source>
</evidence>
<feature type="compositionally biased region" description="Low complexity" evidence="1">
    <location>
        <begin position="124"/>
        <end position="133"/>
    </location>
</feature>
<feature type="region of interest" description="Disordered" evidence="1">
    <location>
        <begin position="1"/>
        <end position="102"/>
    </location>
</feature>
<sequence>MDREKSRSCNRKQPMTETPVPRYPRDMDQPQDASAEDQTSRHDPRAISPRERSMSIDRLKRGFHQDSEEDNVAPPSKCRAPGQTSSVPEPSTSATPDEDDGFRLQGREYHRALKTKYKEKQARKAAAPQPKEAPTSRLQTGATPKIIIPATAGFQSPVDVAEAIEAALYTIEKLPMKFLHSGQVLLSPPTMEILNMRVLNGKPIRLQAATPDSTKGVLLRYPLLMPLSIIQRHPQVIAAERFTSRDGEPTRQVSITVHEPAAPTSEHFPALGAAVQQPRTGSRPRQRINMTKTPPRTQTPQPTEHLTIYRNDLKDMFHTFASALVSMLGKEVPTDAIASLTETVVVKISKKKQAPPPRKARSPSHYRSPLTQPAPAPQVAPGTTPASADIEREKAALGLTRNPNRQQHRQSQQPTKTTPQPANLTR</sequence>
<feature type="compositionally biased region" description="Low complexity" evidence="1">
    <location>
        <begin position="293"/>
        <end position="303"/>
    </location>
</feature>
<organism evidence="2 3">
    <name type="scientific">Portunus trituberculatus</name>
    <name type="common">Swimming crab</name>
    <name type="synonym">Neptunus trituberculatus</name>
    <dbReference type="NCBI Taxonomy" id="210409"/>
    <lineage>
        <taxon>Eukaryota</taxon>
        <taxon>Metazoa</taxon>
        <taxon>Ecdysozoa</taxon>
        <taxon>Arthropoda</taxon>
        <taxon>Crustacea</taxon>
        <taxon>Multicrustacea</taxon>
        <taxon>Malacostraca</taxon>
        <taxon>Eumalacostraca</taxon>
        <taxon>Eucarida</taxon>
        <taxon>Decapoda</taxon>
        <taxon>Pleocyemata</taxon>
        <taxon>Brachyura</taxon>
        <taxon>Eubrachyura</taxon>
        <taxon>Portunoidea</taxon>
        <taxon>Portunidae</taxon>
        <taxon>Portuninae</taxon>
        <taxon>Portunus</taxon>
    </lineage>
</organism>
<proteinExistence type="predicted"/>
<evidence type="ECO:0000313" key="2">
    <source>
        <dbReference type="EMBL" id="MPC61457.1"/>
    </source>
</evidence>
<gene>
    <name evidence="2" type="ORF">E2C01_055529</name>
</gene>
<dbReference type="AlphaFoldDB" id="A0A5B7GW70"/>
<evidence type="ECO:0000256" key="1">
    <source>
        <dbReference type="SAM" id="MobiDB-lite"/>
    </source>
</evidence>
<dbReference type="Proteomes" id="UP000324222">
    <property type="component" value="Unassembled WGS sequence"/>
</dbReference>
<protein>
    <submittedName>
        <fullName evidence="2">Uncharacterized protein</fullName>
    </submittedName>
</protein>
<feature type="region of interest" description="Disordered" evidence="1">
    <location>
        <begin position="116"/>
        <end position="138"/>
    </location>
</feature>
<reference evidence="2 3" key="1">
    <citation type="submission" date="2019-05" db="EMBL/GenBank/DDBJ databases">
        <title>Another draft genome of Portunus trituberculatus and its Hox gene families provides insights of decapod evolution.</title>
        <authorList>
            <person name="Jeong J.-H."/>
            <person name="Song I."/>
            <person name="Kim S."/>
            <person name="Choi T."/>
            <person name="Kim D."/>
            <person name="Ryu S."/>
            <person name="Kim W."/>
        </authorList>
    </citation>
    <scope>NUCLEOTIDE SEQUENCE [LARGE SCALE GENOMIC DNA]</scope>
    <source>
        <tissue evidence="2">Muscle</tissue>
    </source>
</reference>
<dbReference type="EMBL" id="VSRR010018561">
    <property type="protein sequence ID" value="MPC61457.1"/>
    <property type="molecule type" value="Genomic_DNA"/>
</dbReference>
<feature type="compositionally biased region" description="Low complexity" evidence="1">
    <location>
        <begin position="412"/>
        <end position="426"/>
    </location>
</feature>
<feature type="compositionally biased region" description="Polar residues" evidence="1">
    <location>
        <begin position="401"/>
        <end position="411"/>
    </location>
</feature>